<reference evidence="3" key="1">
    <citation type="submission" date="2021-01" db="EMBL/GenBank/DDBJ databases">
        <title>Whole genome shotgun sequence of Planobispora rosea NBRC 15558.</title>
        <authorList>
            <person name="Komaki H."/>
            <person name="Tamura T."/>
        </authorList>
    </citation>
    <scope>NUCLEOTIDE SEQUENCE</scope>
    <source>
        <strain evidence="3">NBRC 15558</strain>
    </source>
</reference>
<proteinExistence type="predicted"/>
<comment type="caution">
    <text evidence="3">The sequence shown here is derived from an EMBL/GenBank/DDBJ whole genome shotgun (WGS) entry which is preliminary data.</text>
</comment>
<evidence type="ECO:0000259" key="2">
    <source>
        <dbReference type="Pfam" id="PF00496"/>
    </source>
</evidence>
<evidence type="ECO:0000256" key="1">
    <source>
        <dbReference type="SAM" id="SignalP"/>
    </source>
</evidence>
<protein>
    <submittedName>
        <fullName evidence="3">Putative peptide ABC transporter DppA</fullName>
    </submittedName>
</protein>
<gene>
    <name evidence="3" type="ORF">Pro02_37740</name>
</gene>
<organism evidence="3 4">
    <name type="scientific">Planobispora rosea</name>
    <dbReference type="NCBI Taxonomy" id="35762"/>
    <lineage>
        <taxon>Bacteria</taxon>
        <taxon>Bacillati</taxon>
        <taxon>Actinomycetota</taxon>
        <taxon>Actinomycetes</taxon>
        <taxon>Streptosporangiales</taxon>
        <taxon>Streptosporangiaceae</taxon>
        <taxon>Planobispora</taxon>
    </lineage>
</organism>
<dbReference type="Gene3D" id="3.90.76.10">
    <property type="entry name" value="Dipeptide-binding Protein, Domain 1"/>
    <property type="match status" value="1"/>
</dbReference>
<keyword evidence="4" id="KW-1185">Reference proteome</keyword>
<dbReference type="PANTHER" id="PTHR30290:SF83">
    <property type="entry name" value="ABC TRANSPORTER SUBSTRATE-BINDING PROTEIN"/>
    <property type="match status" value="1"/>
</dbReference>
<feature type="chain" id="PRO_5038476256" evidence="1">
    <location>
        <begin position="25"/>
        <end position="542"/>
    </location>
</feature>
<dbReference type="GO" id="GO:0043190">
    <property type="term" value="C:ATP-binding cassette (ABC) transporter complex"/>
    <property type="evidence" value="ECO:0007669"/>
    <property type="project" value="InterPro"/>
</dbReference>
<dbReference type="EMBL" id="BOOI01000034">
    <property type="protein sequence ID" value="GIH85366.1"/>
    <property type="molecule type" value="Genomic_DNA"/>
</dbReference>
<dbReference type="GO" id="GO:0015833">
    <property type="term" value="P:peptide transport"/>
    <property type="evidence" value="ECO:0007669"/>
    <property type="project" value="TreeGrafter"/>
</dbReference>
<dbReference type="CDD" id="cd00995">
    <property type="entry name" value="PBP2_NikA_DppA_OppA_like"/>
    <property type="match status" value="1"/>
</dbReference>
<dbReference type="PANTHER" id="PTHR30290">
    <property type="entry name" value="PERIPLASMIC BINDING COMPONENT OF ABC TRANSPORTER"/>
    <property type="match status" value="1"/>
</dbReference>
<accession>A0A8J3WEW4</accession>
<dbReference type="AlphaFoldDB" id="A0A8J3WEW4"/>
<evidence type="ECO:0000313" key="3">
    <source>
        <dbReference type="EMBL" id="GIH85366.1"/>
    </source>
</evidence>
<dbReference type="Pfam" id="PF00496">
    <property type="entry name" value="SBP_bac_5"/>
    <property type="match status" value="1"/>
</dbReference>
<dbReference type="SUPFAM" id="SSF53850">
    <property type="entry name" value="Periplasmic binding protein-like II"/>
    <property type="match status" value="1"/>
</dbReference>
<name>A0A8J3WEW4_PLARO</name>
<dbReference type="Gene3D" id="3.10.105.10">
    <property type="entry name" value="Dipeptide-binding Protein, Domain 3"/>
    <property type="match status" value="1"/>
</dbReference>
<dbReference type="Proteomes" id="UP000655044">
    <property type="component" value="Unassembled WGS sequence"/>
</dbReference>
<dbReference type="RefSeq" id="WP_189242474.1">
    <property type="nucleotide sequence ID" value="NZ_BMQP01000015.1"/>
</dbReference>
<dbReference type="InterPro" id="IPR039424">
    <property type="entry name" value="SBP_5"/>
</dbReference>
<feature type="domain" description="Solute-binding protein family 5" evidence="2">
    <location>
        <begin position="80"/>
        <end position="458"/>
    </location>
</feature>
<feature type="signal peptide" evidence="1">
    <location>
        <begin position="1"/>
        <end position="24"/>
    </location>
</feature>
<dbReference type="Gene3D" id="3.40.190.10">
    <property type="entry name" value="Periplasmic binding protein-like II"/>
    <property type="match status" value="1"/>
</dbReference>
<dbReference type="InterPro" id="IPR000914">
    <property type="entry name" value="SBP_5_dom"/>
</dbReference>
<dbReference type="GO" id="GO:0042597">
    <property type="term" value="C:periplasmic space"/>
    <property type="evidence" value="ECO:0007669"/>
    <property type="project" value="UniProtKB-ARBA"/>
</dbReference>
<dbReference type="PIRSF" id="PIRSF002741">
    <property type="entry name" value="MppA"/>
    <property type="match status" value="1"/>
</dbReference>
<dbReference type="GO" id="GO:1904680">
    <property type="term" value="F:peptide transmembrane transporter activity"/>
    <property type="evidence" value="ECO:0007669"/>
    <property type="project" value="TreeGrafter"/>
</dbReference>
<dbReference type="PROSITE" id="PS51257">
    <property type="entry name" value="PROKAR_LIPOPROTEIN"/>
    <property type="match status" value="1"/>
</dbReference>
<keyword evidence="1" id="KW-0732">Signal</keyword>
<evidence type="ECO:0000313" key="4">
    <source>
        <dbReference type="Proteomes" id="UP000655044"/>
    </source>
</evidence>
<sequence>MRVFKGAKIIAGAALLSLGLAACGSGTSTGDAGGADQPVRMRIGEPQKLFYPSDTVESEGAEVLASIFAPLVKYDEDKKPVEFVAESIKTNDNRVWTIKIKSKFTWHNGEKLIAQNYVDAWNYAANQENAQSTNYFFARVRGYDALNPGEGKTPSTDKMSGLRALDEETFQVTLKQPFSQFLTMLGYSAFYPLPKAAFDDNGKVTEAYAKKPIGQGMFQIDKPYNKGTDQTINLTQYEGFPLDKPKFKKLQFKVYNSAETAWNDLQAGNIDIQEQLPPSAISAAKAELGDRYIDQEDASIGYLGFPLVASDVYDDPRIRRAISMAIDRKTITETVFSGTRAPADDFINPLLPGYRPGACQACVYDPEGAKKLYEEANGPRTLQLGSNMDNGHKEWIEAVANNLRSNLGVTVELDQVEKFQEILDRLEAKQYTGMFRSGWLIDYPSAENYLTPVFSTGAIKTGANYAGYSNTDFDRLLAKGDSAASLEEGLKYYQQADDLLLRDLPMIPIFYYRMNAAFSEHVRGVRINLLNQVEWASVEKVA</sequence>
<dbReference type="InterPro" id="IPR030678">
    <property type="entry name" value="Peptide/Ni-bd"/>
</dbReference>